<dbReference type="PANTHER" id="PTHR13068">
    <property type="entry name" value="CGI-12 PROTEIN-RELATED"/>
    <property type="match status" value="1"/>
</dbReference>
<dbReference type="AlphaFoldDB" id="A0A811N4C3"/>
<evidence type="ECO:0000256" key="2">
    <source>
        <dbReference type="ARBA" id="ARBA00022472"/>
    </source>
</evidence>
<evidence type="ECO:0000256" key="1">
    <source>
        <dbReference type="ARBA" id="ARBA00007692"/>
    </source>
</evidence>
<dbReference type="FunFam" id="1.25.70.10:FF:000001">
    <property type="entry name" value="Mitochondrial transcription termination factor-like"/>
    <property type="match status" value="1"/>
</dbReference>
<keyword evidence="2" id="KW-0805">Transcription regulation</keyword>
<dbReference type="GO" id="GO:0006353">
    <property type="term" value="P:DNA-templated transcription termination"/>
    <property type="evidence" value="ECO:0007669"/>
    <property type="project" value="UniProtKB-KW"/>
</dbReference>
<gene>
    <name evidence="5" type="ORF">NCGR_LOCUS10505</name>
</gene>
<dbReference type="SMART" id="SM00733">
    <property type="entry name" value="Mterf"/>
    <property type="match status" value="3"/>
</dbReference>
<organism evidence="5 6">
    <name type="scientific">Miscanthus lutarioriparius</name>
    <dbReference type="NCBI Taxonomy" id="422564"/>
    <lineage>
        <taxon>Eukaryota</taxon>
        <taxon>Viridiplantae</taxon>
        <taxon>Streptophyta</taxon>
        <taxon>Embryophyta</taxon>
        <taxon>Tracheophyta</taxon>
        <taxon>Spermatophyta</taxon>
        <taxon>Magnoliopsida</taxon>
        <taxon>Liliopsida</taxon>
        <taxon>Poales</taxon>
        <taxon>Poaceae</taxon>
        <taxon>PACMAD clade</taxon>
        <taxon>Panicoideae</taxon>
        <taxon>Andropogonodae</taxon>
        <taxon>Andropogoneae</taxon>
        <taxon>Saccharinae</taxon>
        <taxon>Miscanthus</taxon>
    </lineage>
</organism>
<feature type="compositionally biased region" description="Pro residues" evidence="4">
    <location>
        <begin position="7"/>
        <end position="16"/>
    </location>
</feature>
<dbReference type="Proteomes" id="UP000604825">
    <property type="component" value="Unassembled WGS sequence"/>
</dbReference>
<evidence type="ECO:0000256" key="4">
    <source>
        <dbReference type="SAM" id="MobiDB-lite"/>
    </source>
</evidence>
<evidence type="ECO:0000313" key="5">
    <source>
        <dbReference type="EMBL" id="CAD6215237.1"/>
    </source>
</evidence>
<accession>A0A811N4C3</accession>
<keyword evidence="2" id="KW-0804">Transcription</keyword>
<keyword evidence="3" id="KW-0809">Transit peptide</keyword>
<feature type="region of interest" description="Disordered" evidence="4">
    <location>
        <begin position="1"/>
        <end position="24"/>
    </location>
</feature>
<dbReference type="InterPro" id="IPR003690">
    <property type="entry name" value="MTERF"/>
</dbReference>
<dbReference type="PANTHER" id="PTHR13068:SF102">
    <property type="entry name" value="OS11G0246100 PROTEIN"/>
    <property type="match status" value="1"/>
</dbReference>
<name>A0A811N4C3_9POAL</name>
<dbReference type="Gene3D" id="1.25.70.10">
    <property type="entry name" value="Transcription termination factor 3, mitochondrial"/>
    <property type="match status" value="1"/>
</dbReference>
<protein>
    <submittedName>
        <fullName evidence="5">Uncharacterized protein</fullName>
    </submittedName>
</protein>
<reference evidence="5" key="1">
    <citation type="submission" date="2020-10" db="EMBL/GenBank/DDBJ databases">
        <authorList>
            <person name="Han B."/>
            <person name="Lu T."/>
            <person name="Zhao Q."/>
            <person name="Huang X."/>
            <person name="Zhao Y."/>
        </authorList>
    </citation>
    <scope>NUCLEOTIDE SEQUENCE</scope>
</reference>
<dbReference type="EMBL" id="CAJGYO010000002">
    <property type="protein sequence ID" value="CAD6215237.1"/>
    <property type="molecule type" value="Genomic_DNA"/>
</dbReference>
<evidence type="ECO:0000256" key="3">
    <source>
        <dbReference type="ARBA" id="ARBA00022946"/>
    </source>
</evidence>
<dbReference type="OrthoDB" id="637682at2759"/>
<keyword evidence="6" id="KW-1185">Reference proteome</keyword>
<evidence type="ECO:0000313" key="6">
    <source>
        <dbReference type="Proteomes" id="UP000604825"/>
    </source>
</evidence>
<keyword evidence="2" id="KW-0806">Transcription termination</keyword>
<dbReference type="Pfam" id="PF02536">
    <property type="entry name" value="mTERF"/>
    <property type="match status" value="1"/>
</dbReference>
<proteinExistence type="inferred from homology"/>
<comment type="similarity">
    <text evidence="1">Belongs to the mTERF family.</text>
</comment>
<dbReference type="InterPro" id="IPR038538">
    <property type="entry name" value="MTERF_sf"/>
</dbReference>
<dbReference type="GO" id="GO:0003676">
    <property type="term" value="F:nucleic acid binding"/>
    <property type="evidence" value="ECO:0007669"/>
    <property type="project" value="InterPro"/>
</dbReference>
<sequence length="242" mass="26413">MASSPCSPAPASPAPTSPTSSPRTRCSSVLPSLLNVSLEKIIKPNIALFRQCGVRDIAKVCLQNQWVLTFKPECVKEFMLRAEELGVPAASPLFRQAVAIVVSVSSEKVAAKFEFFKRTLGCSDSEISIAVSKMPRILGLSDATLLRKIEFLVNEAEMEPHYIVQRPILLAFSLEKRLVPRHHVLKVLQEKGLLNSNMNLFSLAHLTGEAFKLKFIGCHEDSVPGLADAYAAACASIVPSRV</sequence>
<comment type="caution">
    <text evidence="5">The sequence shown here is derived from an EMBL/GenBank/DDBJ whole genome shotgun (WGS) entry which is preliminary data.</text>
</comment>